<evidence type="ECO:0000256" key="1">
    <source>
        <dbReference type="SAM" id="MobiDB-lite"/>
    </source>
</evidence>
<comment type="caution">
    <text evidence="2">The sequence shown here is derived from an EMBL/GenBank/DDBJ whole genome shotgun (WGS) entry which is preliminary data.</text>
</comment>
<dbReference type="EMBL" id="JAATJU010022388">
    <property type="protein sequence ID" value="KAH0510824.1"/>
    <property type="molecule type" value="Genomic_DNA"/>
</dbReference>
<gene>
    <name evidence="2" type="ORF">LTLLF_153335</name>
</gene>
<evidence type="ECO:0000313" key="2">
    <source>
        <dbReference type="EMBL" id="KAH0510824.1"/>
    </source>
</evidence>
<proteinExistence type="predicted"/>
<feature type="region of interest" description="Disordered" evidence="1">
    <location>
        <begin position="1"/>
        <end position="119"/>
    </location>
</feature>
<reference evidence="2" key="1">
    <citation type="submission" date="2020-03" db="EMBL/GenBank/DDBJ databases">
        <title>Studies in the Genomics of Life Span.</title>
        <authorList>
            <person name="Glass D."/>
        </authorList>
    </citation>
    <scope>NUCLEOTIDE SEQUENCE</scope>
    <source>
        <strain evidence="2">LTLLF</strain>
        <tissue evidence="2">Muscle</tissue>
    </source>
</reference>
<sequence length="173" mass="18469">MAKYQAAVSKQSRPAGSLWTPSRNAGGRISENSYSLDDLEIGPGHLSSSTFNSEKNESKRGLELPRLSETSIKDRMAKYQAAVSKQSRPAGNELKASGGEIKTKLEQKENVPPGPEVCISHQEGKKVSATENSLVAHCSPAEDGACKHLLLALHGGSGTQHTVVWDAPHHTSS</sequence>
<feature type="compositionally biased region" description="Polar residues" evidence="1">
    <location>
        <begin position="8"/>
        <end position="23"/>
    </location>
</feature>
<dbReference type="Proteomes" id="UP000710432">
    <property type="component" value="Unassembled WGS sequence"/>
</dbReference>
<name>A0A8J6GGG5_MICOH</name>
<evidence type="ECO:0000313" key="3">
    <source>
        <dbReference type="Proteomes" id="UP000710432"/>
    </source>
</evidence>
<protein>
    <submittedName>
        <fullName evidence="2">LIM domain and actin-binding protein 1</fullName>
    </submittedName>
</protein>
<accession>A0A8J6GGG5</accession>
<feature type="compositionally biased region" description="Basic and acidic residues" evidence="1">
    <location>
        <begin position="54"/>
        <end position="63"/>
    </location>
</feature>
<dbReference type="AlphaFoldDB" id="A0A8J6GGG5"/>
<organism evidence="2 3">
    <name type="scientific">Microtus ochrogaster</name>
    <name type="common">Prairie vole</name>
    <dbReference type="NCBI Taxonomy" id="79684"/>
    <lineage>
        <taxon>Eukaryota</taxon>
        <taxon>Metazoa</taxon>
        <taxon>Chordata</taxon>
        <taxon>Craniata</taxon>
        <taxon>Vertebrata</taxon>
        <taxon>Euteleostomi</taxon>
        <taxon>Mammalia</taxon>
        <taxon>Eutheria</taxon>
        <taxon>Euarchontoglires</taxon>
        <taxon>Glires</taxon>
        <taxon>Rodentia</taxon>
        <taxon>Myomorpha</taxon>
        <taxon>Muroidea</taxon>
        <taxon>Cricetidae</taxon>
        <taxon>Arvicolinae</taxon>
        <taxon>Microtus</taxon>
    </lineage>
</organism>